<organism evidence="1 2">
    <name type="scientific">Zostera marina</name>
    <name type="common">Eelgrass</name>
    <dbReference type="NCBI Taxonomy" id="29655"/>
    <lineage>
        <taxon>Eukaryota</taxon>
        <taxon>Viridiplantae</taxon>
        <taxon>Streptophyta</taxon>
        <taxon>Embryophyta</taxon>
        <taxon>Tracheophyta</taxon>
        <taxon>Spermatophyta</taxon>
        <taxon>Magnoliopsida</taxon>
        <taxon>Liliopsida</taxon>
        <taxon>Zosteraceae</taxon>
        <taxon>Zostera</taxon>
    </lineage>
</organism>
<dbReference type="AlphaFoldDB" id="A0A0K9Q583"/>
<reference evidence="2" key="1">
    <citation type="journal article" date="2016" name="Nature">
        <title>The genome of the seagrass Zostera marina reveals angiosperm adaptation to the sea.</title>
        <authorList>
            <person name="Olsen J.L."/>
            <person name="Rouze P."/>
            <person name="Verhelst B."/>
            <person name="Lin Y.-C."/>
            <person name="Bayer T."/>
            <person name="Collen J."/>
            <person name="Dattolo E."/>
            <person name="De Paoli E."/>
            <person name="Dittami S."/>
            <person name="Maumus F."/>
            <person name="Michel G."/>
            <person name="Kersting A."/>
            <person name="Lauritano C."/>
            <person name="Lohaus R."/>
            <person name="Toepel M."/>
            <person name="Tonon T."/>
            <person name="Vanneste K."/>
            <person name="Amirebrahimi M."/>
            <person name="Brakel J."/>
            <person name="Bostroem C."/>
            <person name="Chovatia M."/>
            <person name="Grimwood J."/>
            <person name="Jenkins J.W."/>
            <person name="Jueterbock A."/>
            <person name="Mraz A."/>
            <person name="Stam W.T."/>
            <person name="Tice H."/>
            <person name="Bornberg-Bauer E."/>
            <person name="Green P.J."/>
            <person name="Pearson G.A."/>
            <person name="Procaccini G."/>
            <person name="Duarte C.M."/>
            <person name="Schmutz J."/>
            <person name="Reusch T.B.H."/>
            <person name="Van de Peer Y."/>
        </authorList>
    </citation>
    <scope>NUCLEOTIDE SEQUENCE [LARGE SCALE GENOMIC DNA]</scope>
    <source>
        <strain evidence="2">cv. Finnish</strain>
    </source>
</reference>
<keyword evidence="2" id="KW-1185">Reference proteome</keyword>
<evidence type="ECO:0000313" key="2">
    <source>
        <dbReference type="Proteomes" id="UP000036987"/>
    </source>
</evidence>
<sequence length="93" mass="10507">MSYAVLEEYGLELVYLQSVIAGVLVPSTDEGINSQLSVLLDRVSRLLLDVKRRLTVQRKIEASEACACRRVYGNNAPYTLPHVFHFQRTKPTV</sequence>
<accession>A0A0K9Q583</accession>
<gene>
    <name evidence="1" type="ORF">ZOSMA_111G00180</name>
</gene>
<protein>
    <submittedName>
        <fullName evidence="1">Uncharacterized protein</fullName>
    </submittedName>
</protein>
<comment type="caution">
    <text evidence="1">The sequence shown here is derived from an EMBL/GenBank/DDBJ whole genome shotgun (WGS) entry which is preliminary data.</text>
</comment>
<dbReference type="Proteomes" id="UP000036987">
    <property type="component" value="Unassembled WGS sequence"/>
</dbReference>
<proteinExistence type="predicted"/>
<name>A0A0K9Q583_ZOSMR</name>
<dbReference type="EMBL" id="LFYR01000129">
    <property type="protein sequence ID" value="KMZ75667.1"/>
    <property type="molecule type" value="Genomic_DNA"/>
</dbReference>
<evidence type="ECO:0000313" key="1">
    <source>
        <dbReference type="EMBL" id="KMZ75667.1"/>
    </source>
</evidence>